<dbReference type="InterPro" id="IPR026825">
    <property type="entry name" value="Vac14"/>
</dbReference>
<comment type="similarity">
    <text evidence="2">Belongs to the VAC14 family.</text>
</comment>
<evidence type="ECO:0000313" key="10">
    <source>
        <dbReference type="Proteomes" id="UP001359485"/>
    </source>
</evidence>
<evidence type="ECO:0000256" key="4">
    <source>
        <dbReference type="ARBA" id="ARBA00022737"/>
    </source>
</evidence>
<evidence type="ECO:0000259" key="8">
    <source>
        <dbReference type="Pfam" id="PF11916"/>
    </source>
</evidence>
<evidence type="ECO:0000256" key="5">
    <source>
        <dbReference type="ARBA" id="ARBA00023136"/>
    </source>
</evidence>
<dbReference type="SUPFAM" id="SSF48371">
    <property type="entry name" value="ARM repeat"/>
    <property type="match status" value="1"/>
</dbReference>
<name>A0ABR1ADI4_POLSC</name>
<dbReference type="InterPro" id="IPR021841">
    <property type="entry name" value="VAC14_Fig4p-bd"/>
</dbReference>
<organism evidence="9 10">
    <name type="scientific">Polyplax serrata</name>
    <name type="common">Common mouse louse</name>
    <dbReference type="NCBI Taxonomy" id="468196"/>
    <lineage>
        <taxon>Eukaryota</taxon>
        <taxon>Metazoa</taxon>
        <taxon>Ecdysozoa</taxon>
        <taxon>Arthropoda</taxon>
        <taxon>Hexapoda</taxon>
        <taxon>Insecta</taxon>
        <taxon>Pterygota</taxon>
        <taxon>Neoptera</taxon>
        <taxon>Paraneoptera</taxon>
        <taxon>Psocodea</taxon>
        <taxon>Troctomorpha</taxon>
        <taxon>Phthiraptera</taxon>
        <taxon>Anoplura</taxon>
        <taxon>Polyplacidae</taxon>
        <taxon>Polyplax</taxon>
    </lineage>
</organism>
<dbReference type="Pfam" id="PF11916">
    <property type="entry name" value="Vac14_Fig4_bd"/>
    <property type="match status" value="1"/>
</dbReference>
<protein>
    <recommendedName>
        <fullName evidence="3">Protein VAC14 homolog</fullName>
    </recommendedName>
</protein>
<dbReference type="Pfam" id="PF12755">
    <property type="entry name" value="Vac14_Fab1_bd"/>
    <property type="match status" value="1"/>
</dbReference>
<sequence length="666" mass="76121">MSAEKDYAPLSTACVRALNDKLYDKRKAAALEIEKMVKDFVVRKDMSQVKKILRILGQDFALSQSPHARKGGLIGLAAVAIALGKDTAHYIPDLISPILVCFSDSDIKVRYCACESLYNVVKVARGATLDYFTDIFDGLSNLATDPDQGVKNGSETLDRLMKDIVTESSSFDLISFMPMLRERITTKNDFARQFIISWVSVLDTVPQIDMVLVLPDILDGLFKILEDQRTEIKTVCATLLSEFLRSIKQNPCRVDFQGMINILALHAQSQDDLLQFTALTWIKEFVQLSDKAMLPYTSAILTATLPCLSYEIDSKRNIKETAKAVNFTLMKLFTQDIDTIECDSKVDISSIIEVLMKFLLQTKVPTKVAVLKWILHLHMKMPNRMFEHIEKLFLVLLKVLSDSSDEVVQQDMEVLAEVISYQQGTSEESEPIQPNDSTNKYFPEFIDNLLRLFSTDRRLLEERGSFIIRQLCTLLNAEVIYKALSEALLRENNLRFISTMVDYLNIILLTSSELFELRNKLKDLSTKESWKLFESLYYCWCHNPVATVALCLLSQNYAHACDLIHLRLELLDVPCNQHLVQALYGLLMLLPQTEAFHTLRQRLDCIPSLHLYEFGKQTKGTADKYLGNQFDFPLFLDHFINIQEQHKKERLLSRASNLKEKCLKNV</sequence>
<comment type="function">
    <text evidence="6">Scaffold protein component of the PI(3,5)P2 regulatory complex which regulates both the synthesis and turnover of phosphatidylinositol 3,5-bisphosphate (PtdIns(3,5)P2). Pentamerizes into a star-shaped structure and nucleates the assembly of the complex. The pentamer binds a single copy each of PIKFYVE and FIG4 and coordinates both PIKfyve kinase activity and FIG4 phosphatase activity, being required to maintain normal levels of phosphatidylinositol 3-phosphate (PtdIns(3)P) and phosphatidylinositol 5-phosphate (PtdIns(5)P). Plays a role in the biogenesis of endosome carrier vesicles (ECV) / multivesicular bodies (MVB) transport intermediates from early endosomes.</text>
</comment>
<dbReference type="Proteomes" id="UP001359485">
    <property type="component" value="Unassembled WGS sequence"/>
</dbReference>
<evidence type="ECO:0000256" key="2">
    <source>
        <dbReference type="ARBA" id="ARBA00010225"/>
    </source>
</evidence>
<proteinExistence type="inferred from homology"/>
<keyword evidence="5" id="KW-0472">Membrane</keyword>
<keyword evidence="4" id="KW-0677">Repeat</keyword>
<comment type="caution">
    <text evidence="9">The sequence shown here is derived from an EMBL/GenBank/DDBJ whole genome shotgun (WGS) entry which is preliminary data.</text>
</comment>
<dbReference type="InterPro" id="IPR016024">
    <property type="entry name" value="ARM-type_fold"/>
</dbReference>
<dbReference type="PANTHER" id="PTHR16023:SF0">
    <property type="entry name" value="PROTEIN VAC14 HOMOLOG"/>
    <property type="match status" value="1"/>
</dbReference>
<evidence type="ECO:0000313" key="9">
    <source>
        <dbReference type="EMBL" id="KAK6617153.1"/>
    </source>
</evidence>
<dbReference type="Gene3D" id="1.25.10.10">
    <property type="entry name" value="Leucine-rich Repeat Variant"/>
    <property type="match status" value="2"/>
</dbReference>
<keyword evidence="10" id="KW-1185">Reference proteome</keyword>
<feature type="domain" description="Vacuolar protein 14 C-terminal Fig4-binding" evidence="8">
    <location>
        <begin position="458"/>
        <end position="565"/>
    </location>
</feature>
<evidence type="ECO:0000256" key="1">
    <source>
        <dbReference type="ARBA" id="ARBA00004308"/>
    </source>
</evidence>
<dbReference type="EMBL" id="JAWJWF010000052">
    <property type="protein sequence ID" value="KAK6617153.1"/>
    <property type="molecule type" value="Genomic_DNA"/>
</dbReference>
<comment type="subunit">
    <text evidence="7">Forms pentamers. Component of the PI(3,5)P2 regulatory complex/PAS complex, at least composed of PIKFYVE, FIG4 and VAC14. VAC14 nucleates the assembly of the complex and serves as a scaffold by pentamerizing into a star-shaped structure, which can bind a single copy each of PIKFYVE and FIG4 and coordinates their activities. Interacts with NOS1.</text>
</comment>
<reference evidence="9 10" key="1">
    <citation type="submission" date="2023-09" db="EMBL/GenBank/DDBJ databases">
        <title>Genomes of two closely related lineages of the louse Polyplax serrata with different host specificities.</title>
        <authorList>
            <person name="Martinu J."/>
            <person name="Tarabai H."/>
            <person name="Stefka J."/>
            <person name="Hypsa V."/>
        </authorList>
    </citation>
    <scope>NUCLEOTIDE SEQUENCE [LARGE SCALE GENOMIC DNA]</scope>
    <source>
        <strain evidence="9">98ZLc_SE</strain>
    </source>
</reference>
<comment type="subcellular location">
    <subcellularLocation>
        <location evidence="1">Endomembrane system</location>
    </subcellularLocation>
</comment>
<gene>
    <name evidence="9" type="ORF">RUM44_005484</name>
</gene>
<dbReference type="InterPro" id="IPR011989">
    <property type="entry name" value="ARM-like"/>
</dbReference>
<evidence type="ECO:0000256" key="6">
    <source>
        <dbReference type="ARBA" id="ARBA00045654"/>
    </source>
</evidence>
<accession>A0ABR1ADI4</accession>
<evidence type="ECO:0000256" key="3">
    <source>
        <dbReference type="ARBA" id="ARBA00013840"/>
    </source>
</evidence>
<dbReference type="PANTHER" id="PTHR16023">
    <property type="entry name" value="TAX1 BINDING PROTEIN-RELATED"/>
    <property type="match status" value="1"/>
</dbReference>
<evidence type="ECO:0000256" key="7">
    <source>
        <dbReference type="ARBA" id="ARBA00047092"/>
    </source>
</evidence>